<evidence type="ECO:0000313" key="1">
    <source>
        <dbReference type="EMBL" id="TWU32498.1"/>
    </source>
</evidence>
<keyword evidence="2" id="KW-1185">Reference proteome</keyword>
<gene>
    <name evidence="1" type="ORF">Poly41_54760</name>
</gene>
<dbReference type="EMBL" id="SJPV01000012">
    <property type="protein sequence ID" value="TWU32498.1"/>
    <property type="molecule type" value="Genomic_DNA"/>
</dbReference>
<reference evidence="1 2" key="1">
    <citation type="submission" date="2019-02" db="EMBL/GenBank/DDBJ databases">
        <title>Deep-cultivation of Planctomycetes and their phenomic and genomic characterization uncovers novel biology.</title>
        <authorList>
            <person name="Wiegand S."/>
            <person name="Jogler M."/>
            <person name="Boedeker C."/>
            <person name="Pinto D."/>
            <person name="Vollmers J."/>
            <person name="Rivas-Marin E."/>
            <person name="Kohn T."/>
            <person name="Peeters S.H."/>
            <person name="Heuer A."/>
            <person name="Rast P."/>
            <person name="Oberbeckmann S."/>
            <person name="Bunk B."/>
            <person name="Jeske O."/>
            <person name="Meyerdierks A."/>
            <person name="Storesund J.E."/>
            <person name="Kallscheuer N."/>
            <person name="Luecker S."/>
            <person name="Lage O.M."/>
            <person name="Pohl T."/>
            <person name="Merkel B.J."/>
            <person name="Hornburger P."/>
            <person name="Mueller R.-W."/>
            <person name="Bruemmer F."/>
            <person name="Labrenz M."/>
            <person name="Spormann A.M."/>
            <person name="Op Den Camp H."/>
            <person name="Overmann J."/>
            <person name="Amann R."/>
            <person name="Jetten M.S.M."/>
            <person name="Mascher T."/>
            <person name="Medema M.H."/>
            <person name="Devos D.P."/>
            <person name="Kaster A.-K."/>
            <person name="Ovreas L."/>
            <person name="Rohde M."/>
            <person name="Galperin M.Y."/>
            <person name="Jogler C."/>
        </authorList>
    </citation>
    <scope>NUCLEOTIDE SEQUENCE [LARGE SCALE GENOMIC DNA]</scope>
    <source>
        <strain evidence="1 2">Poly41</strain>
    </source>
</reference>
<sequence>MRNDRMIVMGGFVVGAANLQGGAITEATSSFAHEVNVDAR</sequence>
<proteinExistence type="predicted"/>
<accession>A0A5C6D6P1</accession>
<comment type="caution">
    <text evidence="1">The sequence shown here is derived from an EMBL/GenBank/DDBJ whole genome shotgun (WGS) entry which is preliminary data.</text>
</comment>
<evidence type="ECO:0000313" key="2">
    <source>
        <dbReference type="Proteomes" id="UP000319143"/>
    </source>
</evidence>
<organism evidence="1 2">
    <name type="scientific">Novipirellula artificiosorum</name>
    <dbReference type="NCBI Taxonomy" id="2528016"/>
    <lineage>
        <taxon>Bacteria</taxon>
        <taxon>Pseudomonadati</taxon>
        <taxon>Planctomycetota</taxon>
        <taxon>Planctomycetia</taxon>
        <taxon>Pirellulales</taxon>
        <taxon>Pirellulaceae</taxon>
        <taxon>Novipirellula</taxon>
    </lineage>
</organism>
<protein>
    <submittedName>
        <fullName evidence="1">Uncharacterized protein</fullName>
    </submittedName>
</protein>
<name>A0A5C6D6P1_9BACT</name>
<dbReference type="Proteomes" id="UP000319143">
    <property type="component" value="Unassembled WGS sequence"/>
</dbReference>
<dbReference type="AlphaFoldDB" id="A0A5C6D6P1"/>